<dbReference type="Gene3D" id="3.90.190.10">
    <property type="entry name" value="Protein tyrosine phosphatase superfamily"/>
    <property type="match status" value="1"/>
</dbReference>
<comment type="catalytic activity">
    <reaction evidence="7">
        <text>O-phospho-L-tyrosyl-[protein] + H2O = L-tyrosyl-[protein] + phosphate</text>
        <dbReference type="Rhea" id="RHEA:10684"/>
        <dbReference type="Rhea" id="RHEA-COMP:10136"/>
        <dbReference type="Rhea" id="RHEA-COMP:20101"/>
        <dbReference type="ChEBI" id="CHEBI:15377"/>
        <dbReference type="ChEBI" id="CHEBI:43474"/>
        <dbReference type="ChEBI" id="CHEBI:46858"/>
        <dbReference type="ChEBI" id="CHEBI:61978"/>
        <dbReference type="EC" id="3.1.3.48"/>
    </reaction>
</comment>
<evidence type="ECO:0000256" key="5">
    <source>
        <dbReference type="ARBA" id="ARBA00048336"/>
    </source>
</evidence>
<accession>A0A1B6CWU0</accession>
<gene>
    <name evidence="10" type="ORF">g.12112</name>
</gene>
<dbReference type="PRINTS" id="PR01909">
    <property type="entry name" value="ADSPHPHTASEA"/>
</dbReference>
<dbReference type="GO" id="GO:0033549">
    <property type="term" value="F:MAP kinase phosphatase activity"/>
    <property type="evidence" value="ECO:0007669"/>
    <property type="project" value="TreeGrafter"/>
</dbReference>
<dbReference type="PANTHER" id="PTHR45682">
    <property type="entry name" value="AGAP008228-PA"/>
    <property type="match status" value="1"/>
</dbReference>
<dbReference type="PROSITE" id="PS50054">
    <property type="entry name" value="TYR_PHOSPHATASE_DUAL"/>
    <property type="match status" value="1"/>
</dbReference>
<evidence type="ECO:0000256" key="4">
    <source>
        <dbReference type="ARBA" id="ARBA00047761"/>
    </source>
</evidence>
<dbReference type="SMART" id="SM00195">
    <property type="entry name" value="DSPc"/>
    <property type="match status" value="1"/>
</dbReference>
<feature type="active site" description="Phosphocysteine intermediate" evidence="6">
    <location>
        <position position="136"/>
    </location>
</feature>
<sequence>MRSQRREDEITTKELMHILYATQPNFRSYQPNSRYDYDHGIDCDEVYPNIFIGDENAARSKIFLRRNGITHVVNMAQGKLLGMVDTDQEFYKNTNIKYMGVCLMDLPVTNISVYFERVADFIENGIKNGGKVLVHCVMGVSRSSTSVLAYLMLKERLSACEALSKIRKIRDIRPNDGFLFQLAQLDNKLKRERMRGIFL</sequence>
<evidence type="ECO:0000259" key="9">
    <source>
        <dbReference type="PROSITE" id="PS50056"/>
    </source>
</evidence>
<dbReference type="GO" id="GO:0004725">
    <property type="term" value="F:protein tyrosine phosphatase activity"/>
    <property type="evidence" value="ECO:0007669"/>
    <property type="project" value="UniProtKB-EC"/>
</dbReference>
<dbReference type="PROSITE" id="PS50056">
    <property type="entry name" value="TYR_PHOSPHATASE_2"/>
    <property type="match status" value="1"/>
</dbReference>
<feature type="domain" description="Tyrosine specific protein phosphatases" evidence="9">
    <location>
        <begin position="112"/>
        <end position="170"/>
    </location>
</feature>
<dbReference type="EMBL" id="GEDC01019381">
    <property type="protein sequence ID" value="JAS17917.1"/>
    <property type="molecule type" value="Transcribed_RNA"/>
</dbReference>
<comment type="function">
    <text evidence="7">Dual specificity phosphatase able to dephosphorylate phosphotyrosine, phosphoserine and phosphothreonine residues, with a preference for phosphotyrosine as a substrate.</text>
</comment>
<dbReference type="Pfam" id="PF00782">
    <property type="entry name" value="DSPc"/>
    <property type="match status" value="1"/>
</dbReference>
<keyword evidence="3 7" id="KW-0904">Protein phosphatase</keyword>
<dbReference type="CDD" id="cd14515">
    <property type="entry name" value="DUSP3-like"/>
    <property type="match status" value="1"/>
</dbReference>
<proteinExistence type="inferred from homology"/>
<evidence type="ECO:0000259" key="8">
    <source>
        <dbReference type="PROSITE" id="PS50054"/>
    </source>
</evidence>
<dbReference type="InterPro" id="IPR029021">
    <property type="entry name" value="Prot-tyrosine_phosphatase-like"/>
</dbReference>
<dbReference type="PRINTS" id="PR01908">
    <property type="entry name" value="ADSPHPHTASE"/>
</dbReference>
<evidence type="ECO:0000256" key="2">
    <source>
        <dbReference type="ARBA" id="ARBA00022801"/>
    </source>
</evidence>
<dbReference type="PROSITE" id="PS00383">
    <property type="entry name" value="TYR_PHOSPHATASE_1"/>
    <property type="match status" value="1"/>
</dbReference>
<dbReference type="InterPro" id="IPR000387">
    <property type="entry name" value="Tyr_Pase_dom"/>
</dbReference>
<dbReference type="GO" id="GO:0008138">
    <property type="term" value="F:protein tyrosine/serine/threonine phosphatase activity"/>
    <property type="evidence" value="ECO:0007669"/>
    <property type="project" value="UniProtKB-UniRule"/>
</dbReference>
<evidence type="ECO:0000256" key="1">
    <source>
        <dbReference type="ARBA" id="ARBA00008601"/>
    </source>
</evidence>
<evidence type="ECO:0000256" key="3">
    <source>
        <dbReference type="ARBA" id="ARBA00022912"/>
    </source>
</evidence>
<dbReference type="InterPro" id="IPR016130">
    <property type="entry name" value="Tyr_Pase_AS"/>
</dbReference>
<protein>
    <recommendedName>
        <fullName evidence="7">Dual specificity protein phosphatase</fullName>
        <ecNumber evidence="7">3.1.3.16</ecNumber>
        <ecNumber evidence="7">3.1.3.48</ecNumber>
    </recommendedName>
</protein>
<evidence type="ECO:0000256" key="7">
    <source>
        <dbReference type="RuleBase" id="RU366038"/>
    </source>
</evidence>
<feature type="domain" description="Tyrosine-protein phosphatase" evidence="8">
    <location>
        <begin position="42"/>
        <end position="191"/>
    </location>
</feature>
<dbReference type="InterPro" id="IPR020422">
    <property type="entry name" value="TYR_PHOSPHATASE_DUAL_dom"/>
</dbReference>
<comment type="catalytic activity">
    <reaction evidence="4 7">
        <text>O-phospho-L-seryl-[protein] + H2O = L-seryl-[protein] + phosphate</text>
        <dbReference type="Rhea" id="RHEA:20629"/>
        <dbReference type="Rhea" id="RHEA-COMP:9863"/>
        <dbReference type="Rhea" id="RHEA-COMP:11604"/>
        <dbReference type="ChEBI" id="CHEBI:15377"/>
        <dbReference type="ChEBI" id="CHEBI:29999"/>
        <dbReference type="ChEBI" id="CHEBI:43474"/>
        <dbReference type="ChEBI" id="CHEBI:83421"/>
        <dbReference type="EC" id="3.1.3.16"/>
    </reaction>
</comment>
<name>A0A1B6CWU0_9HEMI</name>
<dbReference type="GO" id="GO:0004722">
    <property type="term" value="F:protein serine/threonine phosphatase activity"/>
    <property type="evidence" value="ECO:0007669"/>
    <property type="project" value="UniProtKB-EC"/>
</dbReference>
<dbReference type="EC" id="3.1.3.48" evidence="7"/>
<dbReference type="InterPro" id="IPR020405">
    <property type="entry name" value="Atypical_DUSP_subfamA"/>
</dbReference>
<comment type="catalytic activity">
    <reaction evidence="5 7">
        <text>O-phospho-L-threonyl-[protein] + H2O = L-threonyl-[protein] + phosphate</text>
        <dbReference type="Rhea" id="RHEA:47004"/>
        <dbReference type="Rhea" id="RHEA-COMP:11060"/>
        <dbReference type="Rhea" id="RHEA-COMP:11605"/>
        <dbReference type="ChEBI" id="CHEBI:15377"/>
        <dbReference type="ChEBI" id="CHEBI:30013"/>
        <dbReference type="ChEBI" id="CHEBI:43474"/>
        <dbReference type="ChEBI" id="CHEBI:61977"/>
        <dbReference type="EC" id="3.1.3.16"/>
    </reaction>
</comment>
<dbReference type="GO" id="GO:0043409">
    <property type="term" value="P:negative regulation of MAPK cascade"/>
    <property type="evidence" value="ECO:0007669"/>
    <property type="project" value="TreeGrafter"/>
</dbReference>
<dbReference type="GO" id="GO:0005737">
    <property type="term" value="C:cytoplasm"/>
    <property type="evidence" value="ECO:0007669"/>
    <property type="project" value="TreeGrafter"/>
</dbReference>
<dbReference type="EC" id="3.1.3.16" evidence="7"/>
<evidence type="ECO:0000256" key="6">
    <source>
        <dbReference type="PIRSR" id="PIRSR620405-1"/>
    </source>
</evidence>
<dbReference type="InterPro" id="IPR000340">
    <property type="entry name" value="Dual-sp_phosphatase_cat-dom"/>
</dbReference>
<dbReference type="AlphaFoldDB" id="A0A1B6CWU0"/>
<keyword evidence="2 7" id="KW-0378">Hydrolase</keyword>
<dbReference type="SUPFAM" id="SSF52799">
    <property type="entry name" value="(Phosphotyrosine protein) phosphatases II"/>
    <property type="match status" value="1"/>
</dbReference>
<dbReference type="PANTHER" id="PTHR45682:SF5">
    <property type="entry name" value="DUAL SPECIFICITY PROTEIN PHOSPHATASE"/>
    <property type="match status" value="1"/>
</dbReference>
<comment type="similarity">
    <text evidence="1 7">Belongs to the protein-tyrosine phosphatase family. Non-receptor class dual specificity subfamily.</text>
</comment>
<reference evidence="10" key="1">
    <citation type="submission" date="2015-12" db="EMBL/GenBank/DDBJ databases">
        <title>De novo transcriptome assembly of four potential Pierce s Disease insect vectors from Arizona vineyards.</title>
        <authorList>
            <person name="Tassone E.E."/>
        </authorList>
    </citation>
    <scope>NUCLEOTIDE SEQUENCE</scope>
</reference>
<evidence type="ECO:0000313" key="10">
    <source>
        <dbReference type="EMBL" id="JAS17917.1"/>
    </source>
</evidence>
<organism evidence="10">
    <name type="scientific">Clastoptera arizonana</name>
    <name type="common">Arizona spittle bug</name>
    <dbReference type="NCBI Taxonomy" id="38151"/>
    <lineage>
        <taxon>Eukaryota</taxon>
        <taxon>Metazoa</taxon>
        <taxon>Ecdysozoa</taxon>
        <taxon>Arthropoda</taxon>
        <taxon>Hexapoda</taxon>
        <taxon>Insecta</taxon>
        <taxon>Pterygota</taxon>
        <taxon>Neoptera</taxon>
        <taxon>Paraneoptera</taxon>
        <taxon>Hemiptera</taxon>
        <taxon>Auchenorrhyncha</taxon>
        <taxon>Cercopoidea</taxon>
        <taxon>Clastopteridae</taxon>
        <taxon>Clastoptera</taxon>
    </lineage>
</organism>